<organism evidence="6 7">
    <name type="scientific">Methanobacterium congolense</name>
    <dbReference type="NCBI Taxonomy" id="118062"/>
    <lineage>
        <taxon>Archaea</taxon>
        <taxon>Methanobacteriati</taxon>
        <taxon>Methanobacteriota</taxon>
        <taxon>Methanomada group</taxon>
        <taxon>Methanobacteria</taxon>
        <taxon>Methanobacteriales</taxon>
        <taxon>Methanobacteriaceae</taxon>
        <taxon>Methanobacterium</taxon>
    </lineage>
</organism>
<dbReference type="PANTHER" id="PTHR40392:SF1">
    <property type="entry name" value="2-PHOSPHO-L-LACTATE GUANYLYLTRANSFERASE"/>
    <property type="match status" value="1"/>
</dbReference>
<dbReference type="GeneID" id="30412024"/>
<evidence type="ECO:0000256" key="1">
    <source>
        <dbReference type="ARBA" id="ARBA00022679"/>
    </source>
</evidence>
<comment type="similarity">
    <text evidence="5">Belongs to the CofC family.</text>
</comment>
<dbReference type="InterPro" id="IPR002835">
    <property type="entry name" value="CofC"/>
</dbReference>
<gene>
    <name evidence="5 6" type="primary">cofC</name>
    <name evidence="6" type="ORF">MCBB_1179</name>
</gene>
<sequence>MKIDKSKTFAIIPVSKFLDAKTRLSPTLTELERENLLKSMLKDVITVLKDVVREVVVISSDVDVLNFVKDMGVVSLEEEGATDLNGALMQAMAWCSSHCSNVIVVPSDVPLIKPGHVQALLKMGETFDMVIAPAKGGGTNALLCPSKEFQMKFGECSFFEHINEAKSHGMSYGIYDSFYMSLDVNTAEDLGEIMIHGSGTEAKKFLKNLGLCVKSNHGSERLHVKRGA</sequence>
<comment type="catalytic activity">
    <reaction evidence="5">
        <text>(2S)-2-phospholactate + GTP + H(+) = (2S)-lactyl-2-diphospho-5'-guanosine + diphosphate</text>
        <dbReference type="Rhea" id="RHEA:63424"/>
        <dbReference type="ChEBI" id="CHEBI:15378"/>
        <dbReference type="ChEBI" id="CHEBI:33019"/>
        <dbReference type="ChEBI" id="CHEBI:37565"/>
        <dbReference type="ChEBI" id="CHEBI:59435"/>
        <dbReference type="ChEBI" id="CHEBI:59906"/>
        <dbReference type="EC" id="2.7.7.68"/>
    </reaction>
</comment>
<dbReference type="GO" id="GO:0043814">
    <property type="term" value="F:phospholactate guanylyltransferase activity"/>
    <property type="evidence" value="ECO:0007669"/>
    <property type="project" value="UniProtKB-EC"/>
</dbReference>
<protein>
    <recommendedName>
        <fullName evidence="5">2-phospho-L-lactate guanylyltransferase</fullName>
        <shortName evidence="5">LP guanylyltransferase</shortName>
        <ecNumber evidence="5">2.7.7.68</ecNumber>
    </recommendedName>
</protein>
<keyword evidence="7" id="KW-1185">Reference proteome</keyword>
<dbReference type="GO" id="GO:0052645">
    <property type="term" value="P:F420-0 metabolic process"/>
    <property type="evidence" value="ECO:0007669"/>
    <property type="project" value="UniProtKB-UniRule"/>
</dbReference>
<comment type="pathway">
    <text evidence="5">Cofactor biosynthesis; coenzyme F420 biosynthesis.</text>
</comment>
<accession>A0A1D3L2C3</accession>
<comment type="function">
    <text evidence="5">Guanylyltransferase that catalyzes the activation of (2S)-2-phospholactate (2-PL) as (2S)-lactyl-2-diphospho-5'-guanosine, via the condensation of 2-PL with GTP. It is involved in the biosynthesis of coenzyme F420, a hydride carrier cofactor.</text>
</comment>
<dbReference type="Proteomes" id="UP000094707">
    <property type="component" value="Chromosome I"/>
</dbReference>
<dbReference type="PATRIC" id="fig|129848.4.peg.1191"/>
<keyword evidence="2 5" id="KW-0548">Nucleotidyltransferase</keyword>
<proteinExistence type="inferred from homology"/>
<dbReference type="KEGG" id="mcub:MCBB_1179"/>
<dbReference type="InterPro" id="IPR029044">
    <property type="entry name" value="Nucleotide-diphossugar_trans"/>
</dbReference>
<keyword evidence="1 5" id="KW-0808">Transferase</keyword>
<comment type="subunit">
    <text evidence="5">Homodimer.</text>
</comment>
<dbReference type="HAMAP" id="MF_02114">
    <property type="entry name" value="CofC"/>
    <property type="match status" value="1"/>
</dbReference>
<dbReference type="EMBL" id="LT607756">
    <property type="protein sequence ID" value="SCG85737.1"/>
    <property type="molecule type" value="Genomic_DNA"/>
</dbReference>
<evidence type="ECO:0000256" key="5">
    <source>
        <dbReference type="HAMAP-Rule" id="MF_02114"/>
    </source>
</evidence>
<dbReference type="AlphaFoldDB" id="A0A1D3L2C3"/>
<evidence type="ECO:0000313" key="6">
    <source>
        <dbReference type="EMBL" id="SCG85737.1"/>
    </source>
</evidence>
<dbReference type="Pfam" id="PF01983">
    <property type="entry name" value="CofC"/>
    <property type="match status" value="1"/>
</dbReference>
<dbReference type="GO" id="GO:0005525">
    <property type="term" value="F:GTP binding"/>
    <property type="evidence" value="ECO:0007669"/>
    <property type="project" value="UniProtKB-KW"/>
</dbReference>
<dbReference type="Gene3D" id="3.90.550.10">
    <property type="entry name" value="Spore Coat Polysaccharide Biosynthesis Protein SpsA, Chain A"/>
    <property type="match status" value="1"/>
</dbReference>
<dbReference type="NCBIfam" id="TIGR03552">
    <property type="entry name" value="F420_cofC"/>
    <property type="match status" value="1"/>
</dbReference>
<dbReference type="UniPathway" id="UPA00071"/>
<evidence type="ECO:0000256" key="3">
    <source>
        <dbReference type="ARBA" id="ARBA00022741"/>
    </source>
</evidence>
<name>A0A1D3L2C3_9EURY</name>
<dbReference type="SUPFAM" id="SSF53448">
    <property type="entry name" value="Nucleotide-diphospho-sugar transferases"/>
    <property type="match status" value="1"/>
</dbReference>
<evidence type="ECO:0000256" key="2">
    <source>
        <dbReference type="ARBA" id="ARBA00022695"/>
    </source>
</evidence>
<evidence type="ECO:0000256" key="4">
    <source>
        <dbReference type="ARBA" id="ARBA00023134"/>
    </source>
</evidence>
<dbReference type="PANTHER" id="PTHR40392">
    <property type="entry name" value="2-PHOSPHO-L-LACTATE GUANYLYLTRANSFERASE"/>
    <property type="match status" value="1"/>
</dbReference>
<keyword evidence="3 5" id="KW-0547">Nucleotide-binding</keyword>
<dbReference type="RefSeq" id="WP_071906866.1">
    <property type="nucleotide sequence ID" value="NZ_LT607756.1"/>
</dbReference>
<reference evidence="6 7" key="1">
    <citation type="submission" date="2016-08" db="EMBL/GenBank/DDBJ databases">
        <authorList>
            <person name="Seilhamer J.J."/>
        </authorList>
    </citation>
    <scope>NUCLEOTIDE SEQUENCE [LARGE SCALE GENOMIC DNA]</scope>
    <source>
        <strain evidence="6">Buetzberg</strain>
    </source>
</reference>
<keyword evidence="4 5" id="KW-0342">GTP-binding</keyword>
<dbReference type="STRING" id="118062.MCBB_1179"/>
<evidence type="ECO:0000313" key="7">
    <source>
        <dbReference type="Proteomes" id="UP000094707"/>
    </source>
</evidence>
<dbReference type="OrthoDB" id="11179at2157"/>
<dbReference type="EC" id="2.7.7.68" evidence="5"/>